<reference evidence="2" key="1">
    <citation type="journal article" date="2023" name="Plant J.">
        <title>Genome sequences and population genomics provide insights into the demographic history, inbreeding, and mutation load of two 'living fossil' tree species of Dipteronia.</title>
        <authorList>
            <person name="Feng Y."/>
            <person name="Comes H.P."/>
            <person name="Chen J."/>
            <person name="Zhu S."/>
            <person name="Lu R."/>
            <person name="Zhang X."/>
            <person name="Li P."/>
            <person name="Qiu J."/>
            <person name="Olsen K.M."/>
            <person name="Qiu Y."/>
        </authorList>
    </citation>
    <scope>NUCLEOTIDE SEQUENCE</scope>
    <source>
        <strain evidence="2">KIB01</strain>
    </source>
</reference>
<keyword evidence="1" id="KW-0472">Membrane</keyword>
<dbReference type="EMBL" id="JANJYI010000005">
    <property type="protein sequence ID" value="KAK2649064.1"/>
    <property type="molecule type" value="Genomic_DNA"/>
</dbReference>
<dbReference type="AlphaFoldDB" id="A0AAD9WYY5"/>
<comment type="caution">
    <text evidence="2">The sequence shown here is derived from an EMBL/GenBank/DDBJ whole genome shotgun (WGS) entry which is preliminary data.</text>
</comment>
<keyword evidence="1" id="KW-1133">Transmembrane helix</keyword>
<feature type="transmembrane region" description="Helical" evidence="1">
    <location>
        <begin position="16"/>
        <end position="34"/>
    </location>
</feature>
<keyword evidence="1" id="KW-0812">Transmembrane</keyword>
<keyword evidence="3" id="KW-1185">Reference proteome</keyword>
<dbReference type="Proteomes" id="UP001280121">
    <property type="component" value="Unassembled WGS sequence"/>
</dbReference>
<evidence type="ECO:0000313" key="2">
    <source>
        <dbReference type="EMBL" id="KAK2649064.1"/>
    </source>
</evidence>
<evidence type="ECO:0008006" key="4">
    <source>
        <dbReference type="Google" id="ProtNLM"/>
    </source>
</evidence>
<protein>
    <recommendedName>
        <fullName evidence="4">Reverse transcriptase</fullName>
    </recommendedName>
</protein>
<sequence length="55" mass="6581">MKIDIRKVFDTLDWSFILRVLQAFGFCTVFMDWINNILSFARLLILTNEAPEEVW</sequence>
<proteinExistence type="predicted"/>
<evidence type="ECO:0000256" key="1">
    <source>
        <dbReference type="SAM" id="Phobius"/>
    </source>
</evidence>
<accession>A0AAD9WYY5</accession>
<evidence type="ECO:0000313" key="3">
    <source>
        <dbReference type="Proteomes" id="UP001280121"/>
    </source>
</evidence>
<name>A0AAD9WYY5_9ROSI</name>
<organism evidence="2 3">
    <name type="scientific">Dipteronia dyeriana</name>
    <dbReference type="NCBI Taxonomy" id="168575"/>
    <lineage>
        <taxon>Eukaryota</taxon>
        <taxon>Viridiplantae</taxon>
        <taxon>Streptophyta</taxon>
        <taxon>Embryophyta</taxon>
        <taxon>Tracheophyta</taxon>
        <taxon>Spermatophyta</taxon>
        <taxon>Magnoliopsida</taxon>
        <taxon>eudicotyledons</taxon>
        <taxon>Gunneridae</taxon>
        <taxon>Pentapetalae</taxon>
        <taxon>rosids</taxon>
        <taxon>malvids</taxon>
        <taxon>Sapindales</taxon>
        <taxon>Sapindaceae</taxon>
        <taxon>Hippocastanoideae</taxon>
        <taxon>Acereae</taxon>
        <taxon>Dipteronia</taxon>
    </lineage>
</organism>
<gene>
    <name evidence="2" type="ORF">Ddye_016553</name>
</gene>